<evidence type="ECO:0000256" key="2">
    <source>
        <dbReference type="ARBA" id="ARBA00023157"/>
    </source>
</evidence>
<accession>A0ABD1MHB9</accession>
<dbReference type="GO" id="GO:0046910">
    <property type="term" value="F:pectinesterase inhibitor activity"/>
    <property type="evidence" value="ECO:0007669"/>
    <property type="project" value="UniProtKB-ARBA"/>
</dbReference>
<evidence type="ECO:0000256" key="3">
    <source>
        <dbReference type="ARBA" id="ARBA00038471"/>
    </source>
</evidence>
<evidence type="ECO:0000313" key="6">
    <source>
        <dbReference type="EMBL" id="KAL2335185.1"/>
    </source>
</evidence>
<dbReference type="Pfam" id="PF04043">
    <property type="entry name" value="PMEI"/>
    <property type="match status" value="1"/>
</dbReference>
<protein>
    <recommendedName>
        <fullName evidence="5">Pectinesterase inhibitor domain-containing protein</fullName>
    </recommendedName>
</protein>
<comment type="similarity">
    <text evidence="3">Belongs to the PMEI family.</text>
</comment>
<dbReference type="PANTHER" id="PTHR36710:SF20">
    <property type="entry name" value="PECTINESTERASE INHIBITOR DOMAIN PROTEIN"/>
    <property type="match status" value="1"/>
</dbReference>
<feature type="domain" description="Pectinesterase inhibitor" evidence="5">
    <location>
        <begin position="21"/>
        <end position="167"/>
    </location>
</feature>
<dbReference type="PANTHER" id="PTHR36710">
    <property type="entry name" value="PECTINESTERASE INHIBITOR-LIKE"/>
    <property type="match status" value="1"/>
</dbReference>
<sequence>MNHNYSRVLVFLLFVAFSHAIPPQKVNEICKQSKNPRFCAALLNSRPNADIAGLTQYAMETTHANVTNTINLINSLIAKSGNNVSLASHYKSCLDHFKDALDDVDYGMELFKKKDYQGVGVAMSAVETDVDDCISGESPSDPPYNDPSMLPKYGAAVQLVASITIIISKSLSS</sequence>
<proteinExistence type="inferred from homology"/>
<dbReference type="CDD" id="cd15797">
    <property type="entry name" value="PMEI"/>
    <property type="match status" value="1"/>
</dbReference>
<evidence type="ECO:0000256" key="1">
    <source>
        <dbReference type="ARBA" id="ARBA00022729"/>
    </source>
</evidence>
<organism evidence="6 7">
    <name type="scientific">Flemingia macrophylla</name>
    <dbReference type="NCBI Taxonomy" id="520843"/>
    <lineage>
        <taxon>Eukaryota</taxon>
        <taxon>Viridiplantae</taxon>
        <taxon>Streptophyta</taxon>
        <taxon>Embryophyta</taxon>
        <taxon>Tracheophyta</taxon>
        <taxon>Spermatophyta</taxon>
        <taxon>Magnoliopsida</taxon>
        <taxon>eudicotyledons</taxon>
        <taxon>Gunneridae</taxon>
        <taxon>Pentapetalae</taxon>
        <taxon>rosids</taxon>
        <taxon>fabids</taxon>
        <taxon>Fabales</taxon>
        <taxon>Fabaceae</taxon>
        <taxon>Papilionoideae</taxon>
        <taxon>50 kb inversion clade</taxon>
        <taxon>NPAAA clade</taxon>
        <taxon>indigoferoid/millettioid clade</taxon>
        <taxon>Phaseoleae</taxon>
        <taxon>Flemingia</taxon>
    </lineage>
</organism>
<feature type="chain" id="PRO_5044751372" description="Pectinesterase inhibitor domain-containing protein" evidence="4">
    <location>
        <begin position="21"/>
        <end position="173"/>
    </location>
</feature>
<dbReference type="EMBL" id="JBGMDY010000005">
    <property type="protein sequence ID" value="KAL2335185.1"/>
    <property type="molecule type" value="Genomic_DNA"/>
</dbReference>
<evidence type="ECO:0000313" key="7">
    <source>
        <dbReference type="Proteomes" id="UP001603857"/>
    </source>
</evidence>
<keyword evidence="1 4" id="KW-0732">Signal</keyword>
<dbReference type="Gene3D" id="1.20.140.40">
    <property type="entry name" value="Invertase/pectin methylesterase inhibitor family protein"/>
    <property type="match status" value="1"/>
</dbReference>
<keyword evidence="2" id="KW-1015">Disulfide bond</keyword>
<dbReference type="InterPro" id="IPR034086">
    <property type="entry name" value="PMEI_plant"/>
</dbReference>
<gene>
    <name evidence="6" type="ORF">Fmac_016398</name>
</gene>
<dbReference type="FunFam" id="1.20.140.40:FF:000008">
    <property type="entry name" value="Invertase/pectin methylesterase inhibitor family protein"/>
    <property type="match status" value="1"/>
</dbReference>
<dbReference type="Proteomes" id="UP001603857">
    <property type="component" value="Unassembled WGS sequence"/>
</dbReference>
<dbReference type="SUPFAM" id="SSF101148">
    <property type="entry name" value="Plant invertase/pectin methylesterase inhibitor"/>
    <property type="match status" value="1"/>
</dbReference>
<evidence type="ECO:0000256" key="4">
    <source>
        <dbReference type="SAM" id="SignalP"/>
    </source>
</evidence>
<keyword evidence="7" id="KW-1185">Reference proteome</keyword>
<comment type="caution">
    <text evidence="6">The sequence shown here is derived from an EMBL/GenBank/DDBJ whole genome shotgun (WGS) entry which is preliminary data.</text>
</comment>
<dbReference type="InterPro" id="IPR035513">
    <property type="entry name" value="Invertase/methylesterase_inhib"/>
</dbReference>
<dbReference type="AlphaFoldDB" id="A0ABD1MHB9"/>
<dbReference type="InterPro" id="IPR006501">
    <property type="entry name" value="Pectinesterase_inhib_dom"/>
</dbReference>
<evidence type="ECO:0000259" key="5">
    <source>
        <dbReference type="SMART" id="SM00856"/>
    </source>
</evidence>
<dbReference type="NCBIfam" id="TIGR01614">
    <property type="entry name" value="PME_inhib"/>
    <property type="match status" value="1"/>
</dbReference>
<name>A0ABD1MHB9_9FABA</name>
<reference evidence="6 7" key="1">
    <citation type="submission" date="2024-08" db="EMBL/GenBank/DDBJ databases">
        <title>Insights into the chromosomal genome structure of Flemingia macrophylla.</title>
        <authorList>
            <person name="Ding Y."/>
            <person name="Zhao Y."/>
            <person name="Bi W."/>
            <person name="Wu M."/>
            <person name="Zhao G."/>
            <person name="Gong Y."/>
            <person name="Li W."/>
            <person name="Zhang P."/>
        </authorList>
    </citation>
    <scope>NUCLEOTIDE SEQUENCE [LARGE SCALE GENOMIC DNA]</scope>
    <source>
        <strain evidence="6">DYQJB</strain>
        <tissue evidence="6">Leaf</tissue>
    </source>
</reference>
<dbReference type="InterPro" id="IPR052421">
    <property type="entry name" value="PCW_Enzyme_Inhibitor"/>
</dbReference>
<feature type="signal peptide" evidence="4">
    <location>
        <begin position="1"/>
        <end position="20"/>
    </location>
</feature>
<dbReference type="SMART" id="SM00856">
    <property type="entry name" value="PMEI"/>
    <property type="match status" value="1"/>
</dbReference>